<name>A0AAX1UQX0_CERSP</name>
<evidence type="ECO:0000256" key="3">
    <source>
        <dbReference type="ARBA" id="ARBA00022475"/>
    </source>
</evidence>
<evidence type="ECO:0000256" key="4">
    <source>
        <dbReference type="ARBA" id="ARBA00022692"/>
    </source>
</evidence>
<evidence type="ECO:0000256" key="5">
    <source>
        <dbReference type="ARBA" id="ARBA00022989"/>
    </source>
</evidence>
<dbReference type="Pfam" id="PF02361">
    <property type="entry name" value="CbiQ"/>
    <property type="match status" value="1"/>
</dbReference>
<dbReference type="RefSeq" id="WP_118998952.1">
    <property type="nucleotide sequence ID" value="NZ_QWGP01000001.1"/>
</dbReference>
<keyword evidence="6 7" id="KW-0472">Membrane</keyword>
<dbReference type="GO" id="GO:0043190">
    <property type="term" value="C:ATP-binding cassette (ABC) transporter complex"/>
    <property type="evidence" value="ECO:0007669"/>
    <property type="project" value="InterPro"/>
</dbReference>
<reference evidence="8 9" key="1">
    <citation type="submission" date="2018-08" db="EMBL/GenBank/DDBJ databases">
        <title>Draft genome sequence of Rhodobacter sphaeroides FY.</title>
        <authorList>
            <person name="Rayyan A."/>
            <person name="Meyer T.E."/>
            <person name="Kyndt J.A."/>
        </authorList>
    </citation>
    <scope>NUCLEOTIDE SEQUENCE [LARGE SCALE GENOMIC DNA]</scope>
    <source>
        <strain evidence="8 9">FY</strain>
    </source>
</reference>
<evidence type="ECO:0000256" key="7">
    <source>
        <dbReference type="SAM" id="Phobius"/>
    </source>
</evidence>
<comment type="similarity">
    <text evidence="2">Belongs to the CbiQ family.</text>
</comment>
<evidence type="ECO:0000256" key="1">
    <source>
        <dbReference type="ARBA" id="ARBA00004651"/>
    </source>
</evidence>
<feature type="transmembrane region" description="Helical" evidence="7">
    <location>
        <begin position="89"/>
        <end position="110"/>
    </location>
</feature>
<dbReference type="AlphaFoldDB" id="A0AAX1UQX0"/>
<keyword evidence="4 7" id="KW-0812">Transmembrane</keyword>
<dbReference type="InterPro" id="IPR012809">
    <property type="entry name" value="ECF_CbiQ"/>
</dbReference>
<dbReference type="PANTHER" id="PTHR34857">
    <property type="entry name" value="SLL0384 PROTEIN"/>
    <property type="match status" value="1"/>
</dbReference>
<organism evidence="8 9">
    <name type="scientific">Cereibacter sphaeroides</name>
    <name type="common">Rhodobacter sphaeroides</name>
    <dbReference type="NCBI Taxonomy" id="1063"/>
    <lineage>
        <taxon>Bacteria</taxon>
        <taxon>Pseudomonadati</taxon>
        <taxon>Pseudomonadota</taxon>
        <taxon>Alphaproteobacteria</taxon>
        <taxon>Rhodobacterales</taxon>
        <taxon>Paracoccaceae</taxon>
        <taxon>Cereibacter</taxon>
    </lineage>
</organism>
<sequence>MILPDDLRLRLLAGLGLLLLIAPLAHPGPAAAAVAAALALFAAERRAVPWRRLWHLEAFLLLLLLTLPFTVPGTPLWQWGPLSLSAEGLARTLVIGLKVTASALLLALLLGSAEPERIGAALRSLGLPEALVRIHLGLVRYLGLIRDEMRRLQEAMRLRAFRPRSGWHSWRSYGHLVGMMLVRAHARAERVEEAMRLRHASGRFLRPDLPPPAPRDWRGGALLLALGAGLLWWDRT</sequence>
<gene>
    <name evidence="8" type="primary">cbiQ</name>
    <name evidence="8" type="ORF">D1114_00130</name>
</gene>
<dbReference type="GO" id="GO:0006824">
    <property type="term" value="P:cobalt ion transport"/>
    <property type="evidence" value="ECO:0007669"/>
    <property type="project" value="InterPro"/>
</dbReference>
<dbReference type="Proteomes" id="UP000266305">
    <property type="component" value="Unassembled WGS sequence"/>
</dbReference>
<comment type="caution">
    <text evidence="8">The sequence shown here is derived from an EMBL/GenBank/DDBJ whole genome shotgun (WGS) entry which is preliminary data.</text>
</comment>
<accession>A0AAX1UQX0</accession>
<dbReference type="CDD" id="cd16914">
    <property type="entry name" value="EcfT"/>
    <property type="match status" value="1"/>
</dbReference>
<evidence type="ECO:0000313" key="8">
    <source>
        <dbReference type="EMBL" id="RHZ98533.1"/>
    </source>
</evidence>
<evidence type="ECO:0000313" key="9">
    <source>
        <dbReference type="Proteomes" id="UP000266305"/>
    </source>
</evidence>
<comment type="subcellular location">
    <subcellularLocation>
        <location evidence="1">Cell membrane</location>
        <topology evidence="1">Multi-pass membrane protein</topology>
    </subcellularLocation>
</comment>
<dbReference type="PANTHER" id="PTHR34857:SF2">
    <property type="entry name" value="SLL0384 PROTEIN"/>
    <property type="match status" value="1"/>
</dbReference>
<evidence type="ECO:0000256" key="2">
    <source>
        <dbReference type="ARBA" id="ARBA00008564"/>
    </source>
</evidence>
<dbReference type="NCBIfam" id="TIGR02454">
    <property type="entry name" value="ECF_T_CbiQ"/>
    <property type="match status" value="1"/>
</dbReference>
<evidence type="ECO:0000256" key="6">
    <source>
        <dbReference type="ARBA" id="ARBA00023136"/>
    </source>
</evidence>
<dbReference type="EMBL" id="QWGP01000001">
    <property type="protein sequence ID" value="RHZ98533.1"/>
    <property type="molecule type" value="Genomic_DNA"/>
</dbReference>
<keyword evidence="5 7" id="KW-1133">Transmembrane helix</keyword>
<protein>
    <submittedName>
        <fullName evidence="8">Cobalt ECF transporter T component CbiQ</fullName>
    </submittedName>
</protein>
<feature type="transmembrane region" description="Helical" evidence="7">
    <location>
        <begin position="56"/>
        <end position="77"/>
    </location>
</feature>
<keyword evidence="3" id="KW-1003">Cell membrane</keyword>
<dbReference type="InterPro" id="IPR003339">
    <property type="entry name" value="ABC/ECF_trnsptr_transmembrane"/>
</dbReference>
<dbReference type="InterPro" id="IPR051611">
    <property type="entry name" value="ECF_transporter_component"/>
</dbReference>
<proteinExistence type="inferred from homology"/>